<proteinExistence type="predicted"/>
<dbReference type="PANTHER" id="PTHR47074">
    <property type="entry name" value="BNAC02G40300D PROTEIN"/>
    <property type="match status" value="1"/>
</dbReference>
<name>A0AAV6W9J3_9LAMI</name>
<dbReference type="InterPro" id="IPR012337">
    <property type="entry name" value="RNaseH-like_sf"/>
</dbReference>
<dbReference type="Proteomes" id="UP000826271">
    <property type="component" value="Unassembled WGS sequence"/>
</dbReference>
<accession>A0AAV6W9J3</accession>
<feature type="domain" description="RNase H type-1" evidence="1">
    <location>
        <begin position="72"/>
        <end position="125"/>
    </location>
</feature>
<keyword evidence="3" id="KW-1185">Reference proteome</keyword>
<dbReference type="Gene3D" id="3.30.420.10">
    <property type="entry name" value="Ribonuclease H-like superfamily/Ribonuclease H"/>
    <property type="match status" value="1"/>
</dbReference>
<dbReference type="GO" id="GO:0003676">
    <property type="term" value="F:nucleic acid binding"/>
    <property type="evidence" value="ECO:0007669"/>
    <property type="project" value="InterPro"/>
</dbReference>
<dbReference type="InterPro" id="IPR044730">
    <property type="entry name" value="RNase_H-like_dom_plant"/>
</dbReference>
<dbReference type="InterPro" id="IPR036397">
    <property type="entry name" value="RNaseH_sf"/>
</dbReference>
<dbReference type="InterPro" id="IPR002156">
    <property type="entry name" value="RNaseH_domain"/>
</dbReference>
<comment type="caution">
    <text evidence="2">The sequence shown here is derived from an EMBL/GenBank/DDBJ whole genome shotgun (WGS) entry which is preliminary data.</text>
</comment>
<dbReference type="AlphaFoldDB" id="A0AAV6W9J3"/>
<dbReference type="Pfam" id="PF13456">
    <property type="entry name" value="RVT_3"/>
    <property type="match status" value="1"/>
</dbReference>
<evidence type="ECO:0000313" key="2">
    <source>
        <dbReference type="EMBL" id="KAG8367363.1"/>
    </source>
</evidence>
<dbReference type="SUPFAM" id="SSF53098">
    <property type="entry name" value="Ribonuclease H-like"/>
    <property type="match status" value="1"/>
</dbReference>
<dbReference type="PANTHER" id="PTHR47074:SF11">
    <property type="entry name" value="REVERSE TRANSCRIPTASE-LIKE PROTEIN"/>
    <property type="match status" value="1"/>
</dbReference>
<sequence length="171" mass="18764">MVLEAVGGKELLRDTRPSYLLSAHVDEVLHSSPCSRVYCSSYKEALELCPSLVEEEKDTRWIPPAIGTIKINFDGANFQDPKSTSIGCIGRDSSGSCCAWRQQRLNFSTTPEVAEALAVLEALKLGIISFSFVHREDNRPAHGLARTALGLLEGNTITPPRVFDFVRSDIA</sequence>
<dbReference type="GO" id="GO:0004523">
    <property type="term" value="F:RNA-DNA hybrid ribonuclease activity"/>
    <property type="evidence" value="ECO:0007669"/>
    <property type="project" value="InterPro"/>
</dbReference>
<evidence type="ECO:0000313" key="3">
    <source>
        <dbReference type="Proteomes" id="UP000826271"/>
    </source>
</evidence>
<evidence type="ECO:0000259" key="1">
    <source>
        <dbReference type="Pfam" id="PF13456"/>
    </source>
</evidence>
<dbReference type="EMBL" id="WHWC01000016">
    <property type="protein sequence ID" value="KAG8367363.1"/>
    <property type="molecule type" value="Genomic_DNA"/>
</dbReference>
<reference evidence="2" key="1">
    <citation type="submission" date="2019-10" db="EMBL/GenBank/DDBJ databases">
        <authorList>
            <person name="Zhang R."/>
            <person name="Pan Y."/>
            <person name="Wang J."/>
            <person name="Ma R."/>
            <person name="Yu S."/>
        </authorList>
    </citation>
    <scope>NUCLEOTIDE SEQUENCE</scope>
    <source>
        <strain evidence="2">LA-IB0</strain>
        <tissue evidence="2">Leaf</tissue>
    </source>
</reference>
<protein>
    <recommendedName>
        <fullName evidence="1">RNase H type-1 domain-containing protein</fullName>
    </recommendedName>
</protein>
<organism evidence="2 3">
    <name type="scientific">Buddleja alternifolia</name>
    <dbReference type="NCBI Taxonomy" id="168488"/>
    <lineage>
        <taxon>Eukaryota</taxon>
        <taxon>Viridiplantae</taxon>
        <taxon>Streptophyta</taxon>
        <taxon>Embryophyta</taxon>
        <taxon>Tracheophyta</taxon>
        <taxon>Spermatophyta</taxon>
        <taxon>Magnoliopsida</taxon>
        <taxon>eudicotyledons</taxon>
        <taxon>Gunneridae</taxon>
        <taxon>Pentapetalae</taxon>
        <taxon>asterids</taxon>
        <taxon>lamiids</taxon>
        <taxon>Lamiales</taxon>
        <taxon>Scrophulariaceae</taxon>
        <taxon>Buddlejeae</taxon>
        <taxon>Buddleja</taxon>
    </lineage>
</organism>
<gene>
    <name evidence="2" type="ORF">BUALT_Bualt16G0064300</name>
</gene>
<dbReference type="InterPro" id="IPR052929">
    <property type="entry name" value="RNase_H-like_EbsB-rel"/>
</dbReference>
<dbReference type="CDD" id="cd06222">
    <property type="entry name" value="RNase_H_like"/>
    <property type="match status" value="1"/>
</dbReference>